<evidence type="ECO:0000313" key="2">
    <source>
        <dbReference type="EMBL" id="PIN01995.1"/>
    </source>
</evidence>
<feature type="compositionally biased region" description="Basic and acidic residues" evidence="1">
    <location>
        <begin position="915"/>
        <end position="925"/>
    </location>
</feature>
<feature type="compositionally biased region" description="Basic and acidic residues" evidence="1">
    <location>
        <begin position="951"/>
        <end position="967"/>
    </location>
</feature>
<feature type="compositionally biased region" description="Polar residues" evidence="1">
    <location>
        <begin position="874"/>
        <end position="887"/>
    </location>
</feature>
<name>A0A2G9G9W7_9LAMI</name>
<feature type="region of interest" description="Disordered" evidence="1">
    <location>
        <begin position="805"/>
        <end position="1092"/>
    </location>
</feature>
<feature type="compositionally biased region" description="Polar residues" evidence="1">
    <location>
        <begin position="857"/>
        <end position="866"/>
    </location>
</feature>
<dbReference type="Proteomes" id="UP000231279">
    <property type="component" value="Unassembled WGS sequence"/>
</dbReference>
<dbReference type="InterPro" id="IPR046837">
    <property type="entry name" value="Laa1/Sip1/HEATR5-like_HEAT"/>
</dbReference>
<feature type="compositionally biased region" description="Acidic residues" evidence="1">
    <location>
        <begin position="845"/>
        <end position="855"/>
    </location>
</feature>
<evidence type="ECO:0000313" key="3">
    <source>
        <dbReference type="Proteomes" id="UP000231279"/>
    </source>
</evidence>
<accession>A0A2G9G9W7</accession>
<dbReference type="InterPro" id="IPR016024">
    <property type="entry name" value="ARM-type_fold"/>
</dbReference>
<feature type="compositionally biased region" description="Basic and acidic residues" evidence="1">
    <location>
        <begin position="1019"/>
        <end position="1050"/>
    </location>
</feature>
<feature type="compositionally biased region" description="Low complexity" evidence="1">
    <location>
        <begin position="1075"/>
        <end position="1084"/>
    </location>
</feature>
<dbReference type="GO" id="GO:0005975">
    <property type="term" value="P:carbohydrate metabolic process"/>
    <property type="evidence" value="ECO:0007669"/>
    <property type="project" value="InterPro"/>
</dbReference>
<dbReference type="OrthoDB" id="192608at2759"/>
<dbReference type="PANTHER" id="PTHR46975:SF2">
    <property type="entry name" value="PROTEIN SWEETIE"/>
    <property type="match status" value="1"/>
</dbReference>
<gene>
    <name evidence="2" type="ORF">CDL12_25491</name>
</gene>
<reference evidence="3" key="1">
    <citation type="journal article" date="2018" name="Gigascience">
        <title>Genome assembly of the Pink Ipe (Handroanthus impetiginosus, Bignoniaceae), a highly valued, ecologically keystone Neotropical timber forest tree.</title>
        <authorList>
            <person name="Silva-Junior O.B."/>
            <person name="Grattapaglia D."/>
            <person name="Novaes E."/>
            <person name="Collevatti R.G."/>
        </authorList>
    </citation>
    <scope>NUCLEOTIDE SEQUENCE [LARGE SCALE GENOMIC DNA]</scope>
    <source>
        <strain evidence="3">cv. UFG-1</strain>
    </source>
</reference>
<dbReference type="Pfam" id="PF20210">
    <property type="entry name" value="Laa1_Sip1_HTR5"/>
    <property type="match status" value="1"/>
</dbReference>
<organism evidence="2 3">
    <name type="scientific">Handroanthus impetiginosus</name>
    <dbReference type="NCBI Taxonomy" id="429701"/>
    <lineage>
        <taxon>Eukaryota</taxon>
        <taxon>Viridiplantae</taxon>
        <taxon>Streptophyta</taxon>
        <taxon>Embryophyta</taxon>
        <taxon>Tracheophyta</taxon>
        <taxon>Spermatophyta</taxon>
        <taxon>Magnoliopsida</taxon>
        <taxon>eudicotyledons</taxon>
        <taxon>Gunneridae</taxon>
        <taxon>Pentapetalae</taxon>
        <taxon>asterids</taxon>
        <taxon>lamiids</taxon>
        <taxon>Lamiales</taxon>
        <taxon>Bignoniaceae</taxon>
        <taxon>Crescentiina</taxon>
        <taxon>Tabebuia alliance</taxon>
        <taxon>Handroanthus</taxon>
    </lineage>
</organism>
<dbReference type="SUPFAM" id="SSF48371">
    <property type="entry name" value="ARM repeat"/>
    <property type="match status" value="1"/>
</dbReference>
<comment type="caution">
    <text evidence="2">The sequence shown here is derived from an EMBL/GenBank/DDBJ whole genome shotgun (WGS) entry which is preliminary data.</text>
</comment>
<dbReference type="PANTHER" id="PTHR46975">
    <property type="entry name" value="PROTEIN SWEETIE"/>
    <property type="match status" value="1"/>
</dbReference>
<dbReference type="STRING" id="429701.A0A2G9G9W7"/>
<feature type="compositionally biased region" description="Polar residues" evidence="1">
    <location>
        <begin position="1055"/>
        <end position="1065"/>
    </location>
</feature>
<proteinExistence type="predicted"/>
<sequence length="1092" mass="120865">MVSSSKSSAIRSYTLDYSSPNFSRDKHLRYRTRVFAAECLNHLPEAVGENPAHFDLSLAREKPAKGSVSADRLVLQLQELISLAYQISTIQFEKMRPIGVSLLCTIMDKFAAIPDPELPDHLLLEQYQAQLVSAVRSALDTLSGPILLEAGLQLATKMLTSGIVSRDQVTVKRIFSLISRPLDDFNDLYYPSYAEWVSCKIKVRLLTVHASLKCYTFAFLRRQGDEIPDEYLALLPLFAKSSSILGTYWLSFLKDYSFVRFHLQLENWKPFLDGIQSSVVSVELKPCLEEAWPVILQALVLDAVPANSNVNESSPTHRAKNVLTSGYSMVELGLDDFQFLWGFLLMVLFQEQDVTLHEHIIPVCCVRSKFSSNVSVDNSGSLSSELYSIFVPVFQFMCTERFFNSGFLTLNACEELLKVFSYLIFREDTWDILAASILSQVVQNCPKDFLDVERFAYLAAELCLTFLYKFLLSNANSQQPSGWENIISVALSTASTLLERFEAQMQLKFLLPFLLIGYKCIGEASTEISLSRINEYVQSIASLLKRLGKSELGADDITQLVSITRACLNAAASLTNESVQAIHQLENKKSNVRKMLLLKLACSVEQVFSYATLALAFEGPGESGESNPVLFRVLHLSIQCIQAVLTDSDVQIQAVGLQVVKVMLQKGIGAEFDSFLIFYVGELVEQLFTIVRNILENPINREAVTIAGECLKIFMLLQTLSKGSDLQKALIHLILEAILLIFSTSDGSVSQEANDLRNLAVKIVSQLAQIPSSAAYVKDILLAMPATQRQQLQDIIRASVIQDQNPKQLSSSGPPLVIKLPSQPEQNAVKNTLPLDPPKESTDSSTEEEEDDDWDTFQSFPASRNETAPVPEKPSSQLDPASPSPSNKGGPITEEHEHDEAASTFHLTEGDNQTEESHGPEDGHSNDQQSNEMVSGVAVAELLQRIQSDQVGKEDTEPFVNDPKEPEMVPSNENNQPLSDVQHIISTEVHGSPSGEQHLMGTSHDHEQGSPDNQPIEFSAEHPEPSGEQNHKGADIPDCSDKLGNDEQEKPALSASDSNVTSIIEDTNLDNRGRTSSTVVQSSTDDSENDNK</sequence>
<dbReference type="EMBL" id="NKXS01006120">
    <property type="protein sequence ID" value="PIN01995.1"/>
    <property type="molecule type" value="Genomic_DNA"/>
</dbReference>
<dbReference type="AlphaFoldDB" id="A0A2G9G9W7"/>
<keyword evidence="3" id="KW-1185">Reference proteome</keyword>
<evidence type="ECO:0000256" key="1">
    <source>
        <dbReference type="SAM" id="MobiDB-lite"/>
    </source>
</evidence>
<protein>
    <submittedName>
        <fullName evidence="2">Uncharacterized protein</fullName>
    </submittedName>
</protein>
<dbReference type="InterPro" id="IPR044218">
    <property type="entry name" value="SWEETIE"/>
</dbReference>